<dbReference type="Gene3D" id="3.40.50.200">
    <property type="entry name" value="Peptidase S8/S53 domain"/>
    <property type="match status" value="1"/>
</dbReference>
<keyword evidence="2 6" id="KW-0645">Protease</keyword>
<dbReference type="InterPro" id="IPR023828">
    <property type="entry name" value="Peptidase_S8_Ser-AS"/>
</dbReference>
<feature type="active site" description="Charge relay system" evidence="5 6">
    <location>
        <position position="421"/>
    </location>
</feature>
<dbReference type="Pfam" id="PF18998">
    <property type="entry name" value="Flg_new_2"/>
    <property type="match status" value="1"/>
</dbReference>
<sequence>MKRPAVPSIRRSTRGFALCALAFACSQVLAAEISPSLAVEADAAGRVEALIVLPDQATPVLSPLGGDADYLVRRRALVDALRARATAQQAGVVDWLRARGIEHRAYWISNLVWARLSSADLAELATRTDVARVEANPHVQQALPVDEVAPAQPASIEAIEYGVNKINAPGVWALGYTGQGVVIAGEDTGYRWDHAALKSHYRGWNGSSADHNYNWHDSIHDSVGNVCGNDAPAPCDDNSHGTHTAGTFAGDDGGSNQIGVAPGAKWIGCRNMNAGDGTPARYIECMQWMLAPTDLAGQNPDPDKAPDVVSNSWGCIPSEGCTTGTEIKTAVDNVVAGGIFFAAAAANDGPGCGSITDPPAIYDSAFVVGATDSQDRMASFSSRGPVSGVTRIRPDASAPGVSTRSATNASTTSYGTKSGTSMATPHVAGAAALLMSVNPALKGHPDQVGDLLRNTAVTAGVTDPSNSGCGGLTMADHPNYQVGWGRIDVLAAAQAAMGSNHTVTPSVAGGNGAISPSTAQSVADGATIAFTLTPVADYHLVTPIGGTCAAGSLAGNVYTTGAITADCTVVASFAIDTWTVDASAGANGTITPASQTIDAGTSATLTVTPDAGYTVAAVVGDTCSVAPSGAGTYATGAIHADCAISATFAPDGNDTIFDDGFDGP</sequence>
<dbReference type="SUPFAM" id="SSF52743">
    <property type="entry name" value="Subtilisin-like"/>
    <property type="match status" value="1"/>
</dbReference>
<dbReference type="PANTHER" id="PTHR43806:SF67">
    <property type="entry name" value="EGF-LIKE DOMAIN-CONTAINING PROTEIN"/>
    <property type="match status" value="1"/>
</dbReference>
<dbReference type="InterPro" id="IPR036852">
    <property type="entry name" value="Peptidase_S8/S53_dom_sf"/>
</dbReference>
<dbReference type="EMBL" id="JACGXL010000002">
    <property type="protein sequence ID" value="MBA8887462.1"/>
    <property type="molecule type" value="Genomic_DNA"/>
</dbReference>
<protein>
    <submittedName>
        <fullName evidence="11">Subtilisin family serine protease</fullName>
    </submittedName>
</protein>
<dbReference type="PROSITE" id="PS51257">
    <property type="entry name" value="PROKAR_LIPOPROTEIN"/>
    <property type="match status" value="1"/>
</dbReference>
<comment type="similarity">
    <text evidence="1 6">Belongs to the peptidase S8 family.</text>
</comment>
<evidence type="ECO:0000313" key="12">
    <source>
        <dbReference type="Proteomes" id="UP000550401"/>
    </source>
</evidence>
<dbReference type="PROSITE" id="PS00138">
    <property type="entry name" value="SUBTILASE_SER"/>
    <property type="match status" value="1"/>
</dbReference>
<gene>
    <name evidence="11" type="ORF">FHW12_001676</name>
</gene>
<evidence type="ECO:0000256" key="2">
    <source>
        <dbReference type="ARBA" id="ARBA00022670"/>
    </source>
</evidence>
<dbReference type="AlphaFoldDB" id="A0A839F098"/>
<evidence type="ECO:0000259" key="10">
    <source>
        <dbReference type="Pfam" id="PF18998"/>
    </source>
</evidence>
<organism evidence="11 12">
    <name type="scientific">Dokdonella fugitiva</name>
    <dbReference type="NCBI Taxonomy" id="328517"/>
    <lineage>
        <taxon>Bacteria</taxon>
        <taxon>Pseudomonadati</taxon>
        <taxon>Pseudomonadota</taxon>
        <taxon>Gammaproteobacteria</taxon>
        <taxon>Lysobacterales</taxon>
        <taxon>Rhodanobacteraceae</taxon>
        <taxon>Dokdonella</taxon>
    </lineage>
</organism>
<dbReference type="GO" id="GO:0006508">
    <property type="term" value="P:proteolysis"/>
    <property type="evidence" value="ECO:0007669"/>
    <property type="project" value="UniProtKB-KW"/>
</dbReference>
<dbReference type="InterPro" id="IPR000209">
    <property type="entry name" value="Peptidase_S8/S53_dom"/>
</dbReference>
<evidence type="ECO:0000256" key="1">
    <source>
        <dbReference type="ARBA" id="ARBA00011073"/>
    </source>
</evidence>
<feature type="signal peptide" evidence="8">
    <location>
        <begin position="1"/>
        <end position="30"/>
    </location>
</feature>
<dbReference type="InterPro" id="IPR015500">
    <property type="entry name" value="Peptidase_S8_subtilisin-rel"/>
</dbReference>
<feature type="active site" description="Charge relay system" evidence="5 6">
    <location>
        <position position="187"/>
    </location>
</feature>
<dbReference type="PROSITE" id="PS51892">
    <property type="entry name" value="SUBTILASE"/>
    <property type="match status" value="1"/>
</dbReference>
<evidence type="ECO:0000256" key="4">
    <source>
        <dbReference type="ARBA" id="ARBA00022825"/>
    </source>
</evidence>
<feature type="active site" description="Charge relay system" evidence="5 6">
    <location>
        <position position="240"/>
    </location>
</feature>
<evidence type="ECO:0000256" key="5">
    <source>
        <dbReference type="PIRSR" id="PIRSR615500-1"/>
    </source>
</evidence>
<evidence type="ECO:0000256" key="7">
    <source>
        <dbReference type="SAM" id="MobiDB-lite"/>
    </source>
</evidence>
<keyword evidence="4 6" id="KW-0720">Serine protease</keyword>
<evidence type="ECO:0000256" key="8">
    <source>
        <dbReference type="SAM" id="SignalP"/>
    </source>
</evidence>
<feature type="chain" id="PRO_5032657561" evidence="8">
    <location>
        <begin position="31"/>
        <end position="664"/>
    </location>
</feature>
<name>A0A839F098_9GAMM</name>
<reference evidence="11 12" key="1">
    <citation type="submission" date="2020-07" db="EMBL/GenBank/DDBJ databases">
        <title>Genomic Encyclopedia of Type Strains, Phase IV (KMG-V): Genome sequencing to study the core and pangenomes of soil and plant-associated prokaryotes.</title>
        <authorList>
            <person name="Whitman W."/>
        </authorList>
    </citation>
    <scope>NUCLEOTIDE SEQUENCE [LARGE SCALE GENOMIC DNA]</scope>
    <source>
        <strain evidence="11 12">RH2WT43</strain>
    </source>
</reference>
<proteinExistence type="inferred from homology"/>
<accession>A0A839F098</accession>
<dbReference type="PANTHER" id="PTHR43806">
    <property type="entry name" value="PEPTIDASE S8"/>
    <property type="match status" value="1"/>
</dbReference>
<evidence type="ECO:0000313" key="11">
    <source>
        <dbReference type="EMBL" id="MBA8887462.1"/>
    </source>
</evidence>
<feature type="region of interest" description="Disordered" evidence="7">
    <location>
        <begin position="377"/>
        <end position="420"/>
    </location>
</feature>
<keyword evidence="8" id="KW-0732">Signal</keyword>
<dbReference type="RefSeq" id="WP_182530529.1">
    <property type="nucleotide sequence ID" value="NZ_JACGXL010000002.1"/>
</dbReference>
<dbReference type="InterPro" id="IPR044060">
    <property type="entry name" value="Bacterial_rp_domain"/>
</dbReference>
<dbReference type="InterPro" id="IPR050131">
    <property type="entry name" value="Peptidase_S8_subtilisin-like"/>
</dbReference>
<keyword evidence="3 6" id="KW-0378">Hydrolase</keyword>
<dbReference type="Proteomes" id="UP000550401">
    <property type="component" value="Unassembled WGS sequence"/>
</dbReference>
<keyword evidence="12" id="KW-1185">Reference proteome</keyword>
<comment type="caution">
    <text evidence="11">The sequence shown here is derived from an EMBL/GenBank/DDBJ whole genome shotgun (WGS) entry which is preliminary data.</text>
</comment>
<feature type="compositionally biased region" description="Low complexity" evidence="7">
    <location>
        <begin position="402"/>
        <end position="420"/>
    </location>
</feature>
<dbReference type="PRINTS" id="PR00723">
    <property type="entry name" value="SUBTILISIN"/>
</dbReference>
<feature type="domain" description="Bacterial repeat" evidence="10">
    <location>
        <begin position="579"/>
        <end position="650"/>
    </location>
</feature>
<evidence type="ECO:0000256" key="6">
    <source>
        <dbReference type="PROSITE-ProRule" id="PRU01240"/>
    </source>
</evidence>
<evidence type="ECO:0000256" key="3">
    <source>
        <dbReference type="ARBA" id="ARBA00022801"/>
    </source>
</evidence>
<dbReference type="GO" id="GO:0004252">
    <property type="term" value="F:serine-type endopeptidase activity"/>
    <property type="evidence" value="ECO:0007669"/>
    <property type="project" value="UniProtKB-UniRule"/>
</dbReference>
<dbReference type="Pfam" id="PF00082">
    <property type="entry name" value="Peptidase_S8"/>
    <property type="match status" value="1"/>
</dbReference>
<evidence type="ECO:0000259" key="9">
    <source>
        <dbReference type="Pfam" id="PF00082"/>
    </source>
</evidence>
<feature type="domain" description="Peptidase S8/S53" evidence="9">
    <location>
        <begin position="178"/>
        <end position="466"/>
    </location>
</feature>